<feature type="compositionally biased region" description="Low complexity" evidence="1">
    <location>
        <begin position="30"/>
        <end position="42"/>
    </location>
</feature>
<dbReference type="PATRIC" id="fig|1132509.6.peg.1445"/>
<proteinExistence type="predicted"/>
<dbReference type="EMBL" id="AOMB01000017">
    <property type="protein sequence ID" value="EMA39575.1"/>
    <property type="molecule type" value="Genomic_DNA"/>
</dbReference>
<organism evidence="2 3">
    <name type="scientific">Halococcus hamelinensis 100A6</name>
    <dbReference type="NCBI Taxonomy" id="1132509"/>
    <lineage>
        <taxon>Archaea</taxon>
        <taxon>Methanobacteriati</taxon>
        <taxon>Methanobacteriota</taxon>
        <taxon>Stenosarchaea group</taxon>
        <taxon>Halobacteria</taxon>
        <taxon>Halobacteriales</taxon>
        <taxon>Halococcaceae</taxon>
        <taxon>Halococcus</taxon>
    </lineage>
</organism>
<dbReference type="PROSITE" id="PS51257">
    <property type="entry name" value="PROKAR_LIPOPROTEIN"/>
    <property type="match status" value="1"/>
</dbReference>
<dbReference type="Proteomes" id="UP000011566">
    <property type="component" value="Unassembled WGS sequence"/>
</dbReference>
<sequence length="352" mass="35558">MTSKSTLAIVIAVAVLLSGCAGLAGLGGEETAAPTSTPIEGTAAGGAPTGGDDATETPAETTTTVAATPTTRAATSTATATTASTATPTATTPAPTPTSTPTATPAATSTATPTDTPTGTESGSVVERPDGLDDDQRYLVVRAVGSGESYYRIYVPGSIELGPEADREGADHPDRTIHLTETYIQGYVGDGGVDSYITGVSPGTMVNDGNATLAVYEDGERTDTLEPGEGLEGNTTIAPTTLPPPSDSENVVRVEAVGSGESMYFLSATEGLTLGNEADVPAEADRPDRWSPIGTNEIYGFVGDGGVDSYRTTGEVTSLSNDGNATLRVSVDGEPWNTVEPGESVGDRLSGD</sequence>
<dbReference type="OrthoDB" id="214796at2157"/>
<comment type="caution">
    <text evidence="2">The sequence shown here is derived from an EMBL/GenBank/DDBJ whole genome shotgun (WGS) entry which is preliminary data.</text>
</comment>
<gene>
    <name evidence="2" type="ORF">C447_06341</name>
</gene>
<dbReference type="RefSeq" id="WP_007692005.1">
    <property type="nucleotide sequence ID" value="NZ_AJRK01000404.1"/>
</dbReference>
<dbReference type="AlphaFoldDB" id="M0M5D3"/>
<feature type="compositionally biased region" description="Polar residues" evidence="1">
    <location>
        <begin position="315"/>
        <end position="324"/>
    </location>
</feature>
<feature type="compositionally biased region" description="Low complexity" evidence="1">
    <location>
        <begin position="50"/>
        <end position="122"/>
    </location>
</feature>
<protein>
    <submittedName>
        <fullName evidence="2">Uncharacterized protein</fullName>
    </submittedName>
</protein>
<evidence type="ECO:0000313" key="2">
    <source>
        <dbReference type="EMBL" id="EMA39575.1"/>
    </source>
</evidence>
<feature type="region of interest" description="Disordered" evidence="1">
    <location>
        <begin position="30"/>
        <end position="132"/>
    </location>
</feature>
<evidence type="ECO:0000313" key="3">
    <source>
        <dbReference type="Proteomes" id="UP000011566"/>
    </source>
</evidence>
<keyword evidence="3" id="KW-1185">Reference proteome</keyword>
<evidence type="ECO:0000256" key="1">
    <source>
        <dbReference type="SAM" id="MobiDB-lite"/>
    </source>
</evidence>
<accession>M0M5D3</accession>
<feature type="region of interest" description="Disordered" evidence="1">
    <location>
        <begin position="315"/>
        <end position="352"/>
    </location>
</feature>
<reference evidence="2 3" key="1">
    <citation type="journal article" date="2014" name="PLoS Genet.">
        <title>Phylogenetically driven sequencing of extremely halophilic archaea reveals strategies for static and dynamic osmo-response.</title>
        <authorList>
            <person name="Becker E.A."/>
            <person name="Seitzer P.M."/>
            <person name="Tritt A."/>
            <person name="Larsen D."/>
            <person name="Krusor M."/>
            <person name="Yao A.I."/>
            <person name="Wu D."/>
            <person name="Madern D."/>
            <person name="Eisen J.A."/>
            <person name="Darling A.E."/>
            <person name="Facciotti M.T."/>
        </authorList>
    </citation>
    <scope>NUCLEOTIDE SEQUENCE [LARGE SCALE GENOMIC DNA]</scope>
    <source>
        <strain evidence="2 3">100A6</strain>
    </source>
</reference>
<feature type="region of interest" description="Disordered" evidence="1">
    <location>
        <begin position="222"/>
        <end position="248"/>
    </location>
</feature>
<name>M0M5D3_9EURY</name>